<name>A0A2A6BKS9_PRIPA</name>
<dbReference type="EnsemblMetazoa" id="PPA35845.1">
    <property type="protein sequence ID" value="PPA35845.1"/>
    <property type="gene ID" value="WBGene00274214"/>
</dbReference>
<accession>A0A8R1YR29</accession>
<sequence length="110" mass="12684">MADQQGQESSGKLLRQEFWQVMWLPLTLYLIAGYDMELGYALYSAIEITCICFWHFCERNDAFDKWLYCVLPYSTAVVVLGPVGRFAINRVCFGGEKVVEEWLEEAGKNL</sequence>
<reference evidence="1" key="2">
    <citation type="submission" date="2022-06" db="UniProtKB">
        <authorList>
            <consortium name="EnsemblMetazoa"/>
        </authorList>
    </citation>
    <scope>IDENTIFICATION</scope>
    <source>
        <strain evidence="1">PS312</strain>
    </source>
</reference>
<reference evidence="2" key="1">
    <citation type="journal article" date="2008" name="Nat. Genet.">
        <title>The Pristionchus pacificus genome provides a unique perspective on nematode lifestyle and parasitism.</title>
        <authorList>
            <person name="Dieterich C."/>
            <person name="Clifton S.W."/>
            <person name="Schuster L.N."/>
            <person name="Chinwalla A."/>
            <person name="Delehaunty K."/>
            <person name="Dinkelacker I."/>
            <person name="Fulton L."/>
            <person name="Fulton R."/>
            <person name="Godfrey J."/>
            <person name="Minx P."/>
            <person name="Mitreva M."/>
            <person name="Roeseler W."/>
            <person name="Tian H."/>
            <person name="Witte H."/>
            <person name="Yang S.P."/>
            <person name="Wilson R.K."/>
            <person name="Sommer R.J."/>
        </authorList>
    </citation>
    <scope>NUCLEOTIDE SEQUENCE [LARGE SCALE GENOMIC DNA]</scope>
    <source>
        <strain evidence="2">PS312</strain>
    </source>
</reference>
<accession>A0A2A6BKS9</accession>
<evidence type="ECO:0000313" key="2">
    <source>
        <dbReference type="Proteomes" id="UP000005239"/>
    </source>
</evidence>
<proteinExistence type="predicted"/>
<protein>
    <submittedName>
        <fullName evidence="1">Uncharacterized protein</fullName>
    </submittedName>
</protein>
<dbReference type="AlphaFoldDB" id="A0A2A6BKS9"/>
<evidence type="ECO:0000313" key="1">
    <source>
        <dbReference type="EnsemblMetazoa" id="PPA35845.1"/>
    </source>
</evidence>
<organism evidence="1 2">
    <name type="scientific">Pristionchus pacificus</name>
    <name type="common">Parasitic nematode worm</name>
    <dbReference type="NCBI Taxonomy" id="54126"/>
    <lineage>
        <taxon>Eukaryota</taxon>
        <taxon>Metazoa</taxon>
        <taxon>Ecdysozoa</taxon>
        <taxon>Nematoda</taxon>
        <taxon>Chromadorea</taxon>
        <taxon>Rhabditida</taxon>
        <taxon>Rhabditina</taxon>
        <taxon>Diplogasteromorpha</taxon>
        <taxon>Diplogasteroidea</taxon>
        <taxon>Neodiplogasteridae</taxon>
        <taxon>Pristionchus</taxon>
    </lineage>
</organism>
<dbReference type="Proteomes" id="UP000005239">
    <property type="component" value="Unassembled WGS sequence"/>
</dbReference>
<keyword evidence="2" id="KW-1185">Reference proteome</keyword>
<gene>
    <name evidence="1" type="primary">WBGene00274214</name>
</gene>